<evidence type="ECO:0000259" key="2">
    <source>
        <dbReference type="Pfam" id="PF05076"/>
    </source>
</evidence>
<evidence type="ECO:0000313" key="3">
    <source>
        <dbReference type="EMBL" id="UXZ97512.1"/>
    </source>
</evidence>
<dbReference type="Pfam" id="PF05076">
    <property type="entry name" value="SUFU"/>
    <property type="match status" value="1"/>
</dbReference>
<organism evidence="3 4">
    <name type="scientific">Pseudomonas phytophila</name>
    <dbReference type="NCBI Taxonomy" id="2867264"/>
    <lineage>
        <taxon>Bacteria</taxon>
        <taxon>Pseudomonadati</taxon>
        <taxon>Pseudomonadota</taxon>
        <taxon>Gammaproteobacteria</taxon>
        <taxon>Pseudomonadales</taxon>
        <taxon>Pseudomonadaceae</taxon>
        <taxon>Pseudomonas</taxon>
    </lineage>
</organism>
<reference evidence="3" key="1">
    <citation type="submission" date="2021-08" db="EMBL/GenBank/DDBJ databases">
        <title>Complete genome sequence of Pseudomonas phytophila.</title>
        <authorList>
            <person name="Weir B.S."/>
            <person name="Templeton M.D."/>
            <person name="Arshed S."/>
            <person name="Andersen M.T."/>
            <person name="Jayaraman J."/>
        </authorList>
    </citation>
    <scope>NUCLEOTIDE SEQUENCE</scope>
    <source>
        <strain evidence="3">ICMP 23753</strain>
    </source>
</reference>
<evidence type="ECO:0000256" key="1">
    <source>
        <dbReference type="SAM" id="MobiDB-lite"/>
    </source>
</evidence>
<accession>A0ABY6FHZ8</accession>
<keyword evidence="4" id="KW-1185">Reference proteome</keyword>
<feature type="region of interest" description="Disordered" evidence="1">
    <location>
        <begin position="1"/>
        <end position="32"/>
    </location>
</feature>
<name>A0ABY6FHZ8_9PSED</name>
<dbReference type="EMBL" id="CP081201">
    <property type="protein sequence ID" value="UXZ97512.1"/>
    <property type="molecule type" value="Genomic_DNA"/>
</dbReference>
<proteinExistence type="predicted"/>
<sequence length="284" mass="30710">MNFFKKLFGSMKKSEPESTQSARQPVKPTEPEIFDEPIQTEADQTEADAANMAARSASEECLDRHWASVGIVEKDVIAHIISPSFTGGPYWPSTRQAYRIVRRGNSIILATEGLSDPFDDPEGMGNGFEMELFLETSDIPEHAYGAPGDVDPFTRSWVFEVIQTVAATVANAGGVTHQLDQYGVLSLELPGVSLSHHIGDQVPRHFVTEDDAVGVLLGAPEPDFNTRLEDMPLSPVRLVPVVLITASELAYVRSGGGGARLDLVGRLNAAGIGHKSSLNRESVV</sequence>
<evidence type="ECO:0000313" key="4">
    <source>
        <dbReference type="Proteomes" id="UP001063228"/>
    </source>
</evidence>
<gene>
    <name evidence="3" type="ORF">K3169_06355</name>
</gene>
<dbReference type="RefSeq" id="WP_263270657.1">
    <property type="nucleotide sequence ID" value="NZ_CP081201.1"/>
</dbReference>
<protein>
    <submittedName>
        <fullName evidence="3">Suppressor of fused domain protein</fullName>
    </submittedName>
</protein>
<dbReference type="InterPro" id="IPR020941">
    <property type="entry name" value="SUFU-like_domain"/>
</dbReference>
<dbReference type="Proteomes" id="UP001063228">
    <property type="component" value="Chromosome"/>
</dbReference>
<feature type="domain" description="Suppressor of fused-like" evidence="2">
    <location>
        <begin position="107"/>
        <end position="261"/>
    </location>
</feature>